<protein>
    <submittedName>
        <fullName evidence="1 2">gp16</fullName>
    </submittedName>
</protein>
<proteinExistence type="predicted"/>
<evidence type="ECO:0000313" key="3">
    <source>
        <dbReference type="Proteomes" id="UP000204663"/>
    </source>
</evidence>
<dbReference type="RefSeq" id="YP_001036305.1">
    <property type="nucleotide sequence ID" value="NC_009011.2"/>
</dbReference>
<keyword evidence="3" id="KW-1185">Reference proteome</keyword>
<reference evidence="1 3" key="1">
    <citation type="journal article" date="2008" name="J. Gen. Virol.">
        <title>Genomic sequence analysis of a fast-killing isolate of Spodoptera frugiperda multiple nucleopolyhedrovirus.</title>
        <authorList>
            <person name="Harrison R.L."/>
            <person name="Puttler B."/>
            <person name="Popham H.J."/>
        </authorList>
    </citation>
    <scope>NUCLEOTIDE SEQUENCE [LARGE SCALE GENOMIC DNA]</scope>
    <source>
        <strain evidence="1">3AP2</strain>
    </source>
</reference>
<dbReference type="KEGG" id="vg:5176100"/>
<evidence type="ECO:0000313" key="2">
    <source>
        <dbReference type="EMBL" id="QED40069.1"/>
    </source>
</evidence>
<dbReference type="GeneID" id="5176100"/>
<dbReference type="Proteomes" id="UP000204663">
    <property type="component" value="Segment"/>
</dbReference>
<dbReference type="EMBL" id="MK503924">
    <property type="protein sequence ID" value="QED40069.1"/>
    <property type="molecule type" value="Genomic_DNA"/>
</dbReference>
<reference evidence="2" key="3">
    <citation type="submission" date="2019-02" db="EMBL/GenBank/DDBJ databases">
        <title>Genetic diversity of Spodoptera frugiperda multiple nucleopolyhedovirus and pathogenicity against corn- and rice-strain S. frugiperda larvae.</title>
        <authorList>
            <person name="Harrison R.L."/>
            <person name="Rowley D.L."/>
            <person name="Popham H.J."/>
        </authorList>
    </citation>
    <scope>NUCLEOTIDE SEQUENCE</scope>
    <source>
        <strain evidence="2">IIBBL BCIPV 459</strain>
    </source>
</reference>
<sequence>MMNFSGAALVLLAAYLWYANSMANEINLVKKFLLLIYETTTTKFDDVTKLMSDYHETIVQNLEKLHNMTKHSIDLIVINSRKIDVINGKIDSLLDNK</sequence>
<dbReference type="EMBL" id="EF035042">
    <property type="protein sequence ID" value="ABM45724.1"/>
    <property type="molecule type" value="Genomic_DNA"/>
</dbReference>
<accession>A1YJ03</accession>
<organism evidence="1 3">
    <name type="scientific">Spodoptera frugiperda nuclear polyhedrosis virus</name>
    <name type="common">SfNPV</name>
    <dbReference type="NCBI Taxonomy" id="10455"/>
    <lineage>
        <taxon>Viruses</taxon>
        <taxon>Viruses incertae sedis</taxon>
        <taxon>Naldaviricetes</taxon>
        <taxon>Lefavirales</taxon>
        <taxon>Baculoviridae</taxon>
        <taxon>Alphabaculovirus</taxon>
        <taxon>Alphabaculovirus spofrugiperdae</taxon>
    </lineage>
</organism>
<organismHost>
    <name type="scientific">Lepidoptera</name>
    <name type="common">moths &amp; butterflies</name>
    <dbReference type="NCBI Taxonomy" id="7088"/>
</organismHost>
<dbReference type="OrthoDB" id="24616at10239"/>
<reference evidence="1" key="2">
    <citation type="submission" date="2009-09" db="EMBL/GenBank/DDBJ databases">
        <authorList>
            <person name="Harrison R.L."/>
            <person name="Puttler B."/>
            <person name="Popham H.J."/>
        </authorList>
    </citation>
    <scope>NUCLEOTIDE SEQUENCE</scope>
    <source>
        <strain evidence="1">3AP2</strain>
    </source>
</reference>
<evidence type="ECO:0000313" key="1">
    <source>
        <dbReference type="EMBL" id="ABM45724.1"/>
    </source>
</evidence>
<name>A1YJ03_NPVSF</name>